<feature type="transmembrane region" description="Helical" evidence="9">
    <location>
        <begin position="53"/>
        <end position="74"/>
    </location>
</feature>
<feature type="coiled-coil region" evidence="10">
    <location>
        <begin position="254"/>
        <end position="303"/>
    </location>
</feature>
<evidence type="ECO:0000313" key="14">
    <source>
        <dbReference type="Proteomes" id="UP000220246"/>
    </source>
</evidence>
<proteinExistence type="inferred from homology"/>
<dbReference type="PROSITE" id="PS00543">
    <property type="entry name" value="HLYD_FAMILY"/>
    <property type="match status" value="1"/>
</dbReference>
<name>A0A2A7UZY0_COMTR</name>
<comment type="subcellular location">
    <subcellularLocation>
        <location evidence="1 9">Cell inner membrane</location>
        <topology evidence="1 9">Single-pass membrane protein</topology>
    </subcellularLocation>
</comment>
<evidence type="ECO:0000256" key="1">
    <source>
        <dbReference type="ARBA" id="ARBA00004377"/>
    </source>
</evidence>
<keyword evidence="3 9" id="KW-0813">Transport</keyword>
<dbReference type="NCBIfam" id="TIGR01843">
    <property type="entry name" value="type_I_hlyD"/>
    <property type="match status" value="1"/>
</dbReference>
<dbReference type="InterPro" id="IPR058982">
    <property type="entry name" value="Beta-barrel_AprE"/>
</dbReference>
<dbReference type="PANTHER" id="PTHR30386">
    <property type="entry name" value="MEMBRANE FUSION SUBUNIT OF EMRAB-TOLC MULTIDRUG EFFLUX PUMP"/>
    <property type="match status" value="1"/>
</dbReference>
<dbReference type="InterPro" id="IPR006144">
    <property type="entry name" value="Secretion_HlyD_CS"/>
</dbReference>
<evidence type="ECO:0000313" key="13">
    <source>
        <dbReference type="EMBL" id="PEH90741.1"/>
    </source>
</evidence>
<keyword evidence="5 9" id="KW-0997">Cell inner membrane</keyword>
<dbReference type="AlphaFoldDB" id="A0A2A7UZY0"/>
<dbReference type="SUPFAM" id="SSF111369">
    <property type="entry name" value="HlyD-like secretion proteins"/>
    <property type="match status" value="1"/>
</dbReference>
<keyword evidence="7 9" id="KW-1133">Transmembrane helix</keyword>
<dbReference type="Pfam" id="PF25994">
    <property type="entry name" value="HH_AprE"/>
    <property type="match status" value="1"/>
</dbReference>
<dbReference type="GO" id="GO:0005886">
    <property type="term" value="C:plasma membrane"/>
    <property type="evidence" value="ECO:0007669"/>
    <property type="project" value="UniProtKB-SubCell"/>
</dbReference>
<gene>
    <name evidence="13" type="ORF">CRM82_20940</name>
</gene>
<dbReference type="STRING" id="1219032.GCA_001515545_04146"/>
<feature type="domain" description="AprE-like beta-barrel" evidence="12">
    <location>
        <begin position="352"/>
        <end position="439"/>
    </location>
</feature>
<dbReference type="Proteomes" id="UP000220246">
    <property type="component" value="Unassembled WGS sequence"/>
</dbReference>
<dbReference type="PANTHER" id="PTHR30386:SF26">
    <property type="entry name" value="TRANSPORT PROTEIN COMB"/>
    <property type="match status" value="1"/>
</dbReference>
<evidence type="ECO:0000256" key="9">
    <source>
        <dbReference type="RuleBase" id="RU365093"/>
    </source>
</evidence>
<accession>A0A2A7UZY0</accession>
<dbReference type="InterPro" id="IPR010129">
    <property type="entry name" value="T1SS_HlyD"/>
</dbReference>
<reference evidence="14" key="1">
    <citation type="submission" date="2017-09" db="EMBL/GenBank/DDBJ databases">
        <title>FDA dAtabase for Regulatory Grade micrObial Sequences (FDA-ARGOS): Supporting development and validation of Infectious Disease Dx tests.</title>
        <authorList>
            <person name="Minogue T."/>
            <person name="Wolcott M."/>
            <person name="Wasieloski L."/>
            <person name="Aguilar W."/>
            <person name="Moore D."/>
            <person name="Tallon L."/>
            <person name="Sadzewicz L."/>
            <person name="Ott S."/>
            <person name="Zhao X."/>
            <person name="Nagaraj S."/>
            <person name="Vavikolanu K."/>
            <person name="Aluvathingal J."/>
            <person name="Nadendla S."/>
            <person name="Sichtig H."/>
        </authorList>
    </citation>
    <scope>NUCLEOTIDE SEQUENCE [LARGE SCALE GENOMIC DNA]</scope>
    <source>
        <strain evidence="14">FDAARGOS_394</strain>
    </source>
</reference>
<evidence type="ECO:0000256" key="7">
    <source>
        <dbReference type="ARBA" id="ARBA00022989"/>
    </source>
</evidence>
<evidence type="ECO:0000259" key="12">
    <source>
        <dbReference type="Pfam" id="PF26002"/>
    </source>
</evidence>
<dbReference type="Gene3D" id="1.10.287.470">
    <property type="entry name" value="Helix hairpin bin"/>
    <property type="match status" value="1"/>
</dbReference>
<feature type="domain" description="AprE-like long alpha-helical hairpin" evidence="11">
    <location>
        <begin position="127"/>
        <end position="310"/>
    </location>
</feature>
<evidence type="ECO:0000256" key="8">
    <source>
        <dbReference type="ARBA" id="ARBA00023136"/>
    </source>
</evidence>
<dbReference type="InterPro" id="IPR058781">
    <property type="entry name" value="HH_AprE-like"/>
</dbReference>
<keyword evidence="8 9" id="KW-0472">Membrane</keyword>
<organism evidence="13 14">
    <name type="scientific">Comamonas terrigena</name>
    <dbReference type="NCBI Taxonomy" id="32013"/>
    <lineage>
        <taxon>Bacteria</taxon>
        <taxon>Pseudomonadati</taxon>
        <taxon>Pseudomonadota</taxon>
        <taxon>Betaproteobacteria</taxon>
        <taxon>Burkholderiales</taxon>
        <taxon>Comamonadaceae</taxon>
        <taxon>Comamonas</taxon>
    </lineage>
</organism>
<evidence type="ECO:0000256" key="2">
    <source>
        <dbReference type="ARBA" id="ARBA00009477"/>
    </source>
</evidence>
<sequence>MTVNIKDKIASRLRRGIQWLMDGSEAVSQHNAADFAADAQWATGQQQAKGSRLLVWASLVVVLVLLVWACLGHIDEVVRGQGKVVPSRQVQVVQSLDGGVVEEILVRPGQHVEEGQVLLRIDPTRYSASLGENKAEVLSLKAKAARLEALASGEVMQMPEEVMTAAPKLAEMERRVWESRTQEFNTTINIARDQLRQRQQELRETLANRDQASSSCSLTSEELAVTKPLLKSGAVSEVDLLRLQRDVARFCGEAKAAGAQSDRIRAAIQEAEKKIQEAELNVRNQARVELSDARAKLSSLEQGQLALQDRVKLAEVRSPVRGTVNTLMANTVGGVVQPGKDILDIVPTDDTLLLEVQINPRDIGFLHFGQKAEVKFTAYDFAIYGGLSGLVEQIGANTITDEKGNSFYIGKVRTERAHVGDDSRPIIPGMQAEVHILTGQRTLMQYLLKPILRAKSNALTER</sequence>
<dbReference type="RefSeq" id="WP_066541990.1">
    <property type="nucleotide sequence ID" value="NZ_DALZSI010000065.1"/>
</dbReference>
<keyword evidence="10" id="KW-0175">Coiled coil</keyword>
<dbReference type="GO" id="GO:0009306">
    <property type="term" value="P:protein secretion"/>
    <property type="evidence" value="ECO:0007669"/>
    <property type="project" value="InterPro"/>
</dbReference>
<dbReference type="Gene3D" id="2.40.50.100">
    <property type="match status" value="1"/>
</dbReference>
<evidence type="ECO:0000256" key="5">
    <source>
        <dbReference type="ARBA" id="ARBA00022519"/>
    </source>
</evidence>
<keyword evidence="4 9" id="KW-1003">Cell membrane</keyword>
<evidence type="ECO:0000256" key="6">
    <source>
        <dbReference type="ARBA" id="ARBA00022692"/>
    </source>
</evidence>
<dbReference type="EMBL" id="PDEA01000001">
    <property type="protein sequence ID" value="PEH90741.1"/>
    <property type="molecule type" value="Genomic_DNA"/>
</dbReference>
<keyword evidence="14" id="KW-1185">Reference proteome</keyword>
<evidence type="ECO:0000256" key="3">
    <source>
        <dbReference type="ARBA" id="ARBA00022448"/>
    </source>
</evidence>
<protein>
    <recommendedName>
        <fullName evidence="9">Membrane fusion protein (MFP) family protein</fullName>
    </recommendedName>
</protein>
<comment type="caution">
    <text evidence="13">The sequence shown here is derived from an EMBL/GenBank/DDBJ whole genome shotgun (WGS) entry which is preliminary data.</text>
</comment>
<evidence type="ECO:0000259" key="11">
    <source>
        <dbReference type="Pfam" id="PF25994"/>
    </source>
</evidence>
<dbReference type="Gene3D" id="2.40.30.170">
    <property type="match status" value="1"/>
</dbReference>
<comment type="similarity">
    <text evidence="2 9">Belongs to the membrane fusion protein (MFP) (TC 8.A.1) family.</text>
</comment>
<dbReference type="GeneID" id="80803107"/>
<dbReference type="InterPro" id="IPR050739">
    <property type="entry name" value="MFP"/>
</dbReference>
<evidence type="ECO:0000256" key="10">
    <source>
        <dbReference type="SAM" id="Coils"/>
    </source>
</evidence>
<dbReference type="OrthoDB" id="9775513at2"/>
<dbReference type="Pfam" id="PF26002">
    <property type="entry name" value="Beta-barrel_AprE"/>
    <property type="match status" value="1"/>
</dbReference>
<evidence type="ECO:0000256" key="4">
    <source>
        <dbReference type="ARBA" id="ARBA00022475"/>
    </source>
</evidence>
<dbReference type="PRINTS" id="PR01490">
    <property type="entry name" value="RTXTOXIND"/>
</dbReference>
<keyword evidence="6 9" id="KW-0812">Transmembrane</keyword>